<name>A0A9I9E5U2_CUCME</name>
<dbReference type="Gramene" id="MELO3C029189.2.1">
    <property type="protein sequence ID" value="MELO3C029189.2.1"/>
    <property type="gene ID" value="MELO3C029189.2"/>
</dbReference>
<evidence type="ECO:0000313" key="1">
    <source>
        <dbReference type="EnsemblPlants" id="MELO3C029189.2.1"/>
    </source>
</evidence>
<reference evidence="1" key="1">
    <citation type="submission" date="2023-03" db="UniProtKB">
        <authorList>
            <consortium name="EnsemblPlants"/>
        </authorList>
    </citation>
    <scope>IDENTIFICATION</scope>
</reference>
<sequence>MVHQYSCFVLENFHRYSIMSPSPSASFSSVTSDEIDTAQLSCKSLLELSHIQVITLEVESSNPPFSTTFKAKIQDKERILTPTDCWRTYSSVRY</sequence>
<protein>
    <submittedName>
        <fullName evidence="1">Uncharacterized protein</fullName>
    </submittedName>
</protein>
<accession>A0A9I9E5U2</accession>
<dbReference type="EnsemblPlants" id="MELO3C029189.2.1">
    <property type="protein sequence ID" value="MELO3C029189.2.1"/>
    <property type="gene ID" value="MELO3C029189.2"/>
</dbReference>
<organism evidence="1">
    <name type="scientific">Cucumis melo</name>
    <name type="common">Muskmelon</name>
    <dbReference type="NCBI Taxonomy" id="3656"/>
    <lineage>
        <taxon>Eukaryota</taxon>
        <taxon>Viridiplantae</taxon>
        <taxon>Streptophyta</taxon>
        <taxon>Embryophyta</taxon>
        <taxon>Tracheophyta</taxon>
        <taxon>Spermatophyta</taxon>
        <taxon>Magnoliopsida</taxon>
        <taxon>eudicotyledons</taxon>
        <taxon>Gunneridae</taxon>
        <taxon>Pentapetalae</taxon>
        <taxon>rosids</taxon>
        <taxon>fabids</taxon>
        <taxon>Cucurbitales</taxon>
        <taxon>Cucurbitaceae</taxon>
        <taxon>Benincaseae</taxon>
        <taxon>Cucumis</taxon>
    </lineage>
</organism>
<dbReference type="AlphaFoldDB" id="A0A9I9E5U2"/>
<proteinExistence type="predicted"/>